<evidence type="ECO:0000256" key="1">
    <source>
        <dbReference type="ARBA" id="ARBA00001974"/>
    </source>
</evidence>
<dbReference type="InterPro" id="IPR000172">
    <property type="entry name" value="GMC_OxRdtase_N"/>
</dbReference>
<dbReference type="Pfam" id="PF00732">
    <property type="entry name" value="GMC_oxred_N"/>
    <property type="match status" value="1"/>
</dbReference>
<evidence type="ECO:0000256" key="3">
    <source>
        <dbReference type="PIRSR" id="PIRSR000137-1"/>
    </source>
</evidence>
<keyword evidence="4" id="KW-0274">FAD</keyword>
<dbReference type="Gene3D" id="3.30.560.10">
    <property type="entry name" value="Glucose Oxidase, domain 3"/>
    <property type="match status" value="1"/>
</dbReference>
<dbReference type="PANTHER" id="PTHR11552:SF219">
    <property type="entry name" value="GLUCOSE-METHANOL-CHOLINE OXIDOREDUCTASE N-TERMINAL DOMAIN-CONTAINING PROTEIN"/>
    <property type="match status" value="1"/>
</dbReference>
<dbReference type="Pfam" id="PF05199">
    <property type="entry name" value="GMC_oxred_C"/>
    <property type="match status" value="1"/>
</dbReference>
<dbReference type="AlphaFoldDB" id="A0AA38P362"/>
<accession>A0AA38P362</accession>
<dbReference type="EMBL" id="MU806409">
    <property type="protein sequence ID" value="KAJ3835462.1"/>
    <property type="molecule type" value="Genomic_DNA"/>
</dbReference>
<dbReference type="GO" id="GO:0050660">
    <property type="term" value="F:flavin adenine dinucleotide binding"/>
    <property type="evidence" value="ECO:0007669"/>
    <property type="project" value="InterPro"/>
</dbReference>
<dbReference type="InterPro" id="IPR007867">
    <property type="entry name" value="GMC_OxRtase_C"/>
</dbReference>
<dbReference type="Proteomes" id="UP001163846">
    <property type="component" value="Unassembled WGS sequence"/>
</dbReference>
<dbReference type="PANTHER" id="PTHR11552">
    <property type="entry name" value="GLUCOSE-METHANOL-CHOLINE GMC OXIDOREDUCTASE"/>
    <property type="match status" value="1"/>
</dbReference>
<feature type="binding site" evidence="4">
    <location>
        <position position="241"/>
    </location>
    <ligand>
        <name>FAD</name>
        <dbReference type="ChEBI" id="CHEBI:57692"/>
    </ligand>
</feature>
<dbReference type="PROSITE" id="PS00624">
    <property type="entry name" value="GMC_OXRED_2"/>
    <property type="match status" value="1"/>
</dbReference>
<dbReference type="PIRSF" id="PIRSF000137">
    <property type="entry name" value="Alcohol_oxidase"/>
    <property type="match status" value="1"/>
</dbReference>
<dbReference type="PROSITE" id="PS51257">
    <property type="entry name" value="PROKAR_LIPOPROTEIN"/>
    <property type="match status" value="1"/>
</dbReference>
<feature type="region of interest" description="Disordered" evidence="5">
    <location>
        <begin position="190"/>
        <end position="209"/>
    </location>
</feature>
<comment type="similarity">
    <text evidence="2">Belongs to the GMC oxidoreductase family.</text>
</comment>
<comment type="caution">
    <text evidence="7">The sequence shown here is derived from an EMBL/GenBank/DDBJ whole genome shotgun (WGS) entry which is preliminary data.</text>
</comment>
<keyword evidence="4" id="KW-0285">Flavoprotein</keyword>
<evidence type="ECO:0000313" key="8">
    <source>
        <dbReference type="Proteomes" id="UP001163846"/>
    </source>
</evidence>
<name>A0AA38P362_9AGAR</name>
<dbReference type="SUPFAM" id="SSF51905">
    <property type="entry name" value="FAD/NAD(P)-binding domain"/>
    <property type="match status" value="1"/>
</dbReference>
<proteinExistence type="inferred from homology"/>
<evidence type="ECO:0000259" key="6">
    <source>
        <dbReference type="PROSITE" id="PS00624"/>
    </source>
</evidence>
<feature type="compositionally biased region" description="Polar residues" evidence="5">
    <location>
        <begin position="193"/>
        <end position="207"/>
    </location>
</feature>
<sequence length="587" mass="64841">MGMFSRYPTSSPAAVHSNSYHYIVVGGGTAGCVLASRLSEDPGTTVLLLERGPVVNSWVSRVPLISSNFQDQKAPVYKWQSTPMQGLGGKSLDLAAGKALGGTTKVNGLIYSRSTPGEYNAWQEAGHKNWSWEDVQPYFRKSERTFSHGPDDDRNTTGPWANRRIEKEQFNIVQRNINATTEFNIQRVAKANDPSSPTVSCTPQDATIDSHGHRCSAEEAFLPKSLASSRQNLTICTGAVVTSLDIRPTENGRLRAFGVRLESDSGHGDHVYSVSATREVLLCAGAIVSPQLLLLSGIGPKEHLEQFHIPVLKHLPGVGQHLQDHISVPLLFKVPLKDSVEGTLIGSPLRATFEFFKYTLFGKGLLSQQVQQYNITLPSRLLDETSRIPPETSNTQLNAHDPRNIPDIEVMFLPVNPTSRSFEGLAITFGIFSYLCTVLRPHSYGSIRLSSRNPRDRPLCDLGMFNDPADRLPLRKALRLALALAEQVRKTRYPLEDLSVPDDTTDETLDRFSNENIMSTFHYSSSCRMDKEENLGVVDDELRVYGVDGLRIADASVFPQVPACHIQAPVVMVAERCADFIRAGRKS</sequence>
<evidence type="ECO:0000256" key="5">
    <source>
        <dbReference type="SAM" id="MobiDB-lite"/>
    </source>
</evidence>
<dbReference type="GO" id="GO:0016614">
    <property type="term" value="F:oxidoreductase activity, acting on CH-OH group of donors"/>
    <property type="evidence" value="ECO:0007669"/>
    <property type="project" value="InterPro"/>
</dbReference>
<dbReference type="InterPro" id="IPR036188">
    <property type="entry name" value="FAD/NAD-bd_sf"/>
</dbReference>
<evidence type="ECO:0000313" key="7">
    <source>
        <dbReference type="EMBL" id="KAJ3835462.1"/>
    </source>
</evidence>
<evidence type="ECO:0000256" key="4">
    <source>
        <dbReference type="PIRSR" id="PIRSR000137-2"/>
    </source>
</evidence>
<reference evidence="7" key="1">
    <citation type="submission" date="2022-08" db="EMBL/GenBank/DDBJ databases">
        <authorList>
            <consortium name="DOE Joint Genome Institute"/>
            <person name="Min B."/>
            <person name="Riley R."/>
            <person name="Sierra-Patev S."/>
            <person name="Naranjo-Ortiz M."/>
            <person name="Looney B."/>
            <person name="Konkel Z."/>
            <person name="Slot J.C."/>
            <person name="Sakamoto Y."/>
            <person name="Steenwyk J.L."/>
            <person name="Rokas A."/>
            <person name="Carro J."/>
            <person name="Camarero S."/>
            <person name="Ferreira P."/>
            <person name="Molpeceres G."/>
            <person name="Ruiz-Duenas F.J."/>
            <person name="Serrano A."/>
            <person name="Henrissat B."/>
            <person name="Drula E."/>
            <person name="Hughes K.W."/>
            <person name="Mata J.L."/>
            <person name="Ishikawa N.K."/>
            <person name="Vargas-Isla R."/>
            <person name="Ushijima S."/>
            <person name="Smith C.A."/>
            <person name="Ahrendt S."/>
            <person name="Andreopoulos W."/>
            <person name="He G."/>
            <person name="Labutti K."/>
            <person name="Lipzen A."/>
            <person name="Ng V."/>
            <person name="Sandor L."/>
            <person name="Barry K."/>
            <person name="Martinez A.T."/>
            <person name="Xiao Y."/>
            <person name="Gibbons J.G."/>
            <person name="Terashima K."/>
            <person name="Hibbett D.S."/>
            <person name="Grigoriev I.V."/>
        </authorList>
    </citation>
    <scope>NUCLEOTIDE SEQUENCE</scope>
    <source>
        <strain evidence="7">TFB9207</strain>
    </source>
</reference>
<comment type="cofactor">
    <cofactor evidence="1 4">
        <name>FAD</name>
        <dbReference type="ChEBI" id="CHEBI:57692"/>
    </cofactor>
</comment>
<protein>
    <submittedName>
        <fullName evidence="7">GMC oxidoreductase</fullName>
    </submittedName>
</protein>
<dbReference type="Gene3D" id="3.50.50.60">
    <property type="entry name" value="FAD/NAD(P)-binding domain"/>
    <property type="match status" value="1"/>
</dbReference>
<feature type="active site" description="Proton acceptor" evidence="3">
    <location>
        <position position="565"/>
    </location>
</feature>
<feature type="domain" description="Glucose-methanol-choline oxidoreductase N-terminal" evidence="6">
    <location>
        <begin position="285"/>
        <end position="299"/>
    </location>
</feature>
<feature type="active site" description="Proton donor" evidence="3">
    <location>
        <position position="522"/>
    </location>
</feature>
<gene>
    <name evidence="7" type="ORF">F5878DRAFT_307766</name>
</gene>
<dbReference type="SUPFAM" id="SSF54373">
    <property type="entry name" value="FAD-linked reductases, C-terminal domain"/>
    <property type="match status" value="1"/>
</dbReference>
<dbReference type="InterPro" id="IPR012132">
    <property type="entry name" value="GMC_OxRdtase"/>
</dbReference>
<feature type="binding site" evidence="4">
    <location>
        <position position="103"/>
    </location>
    <ligand>
        <name>FAD</name>
        <dbReference type="ChEBI" id="CHEBI:57692"/>
    </ligand>
</feature>
<keyword evidence="8" id="KW-1185">Reference proteome</keyword>
<organism evidence="7 8">
    <name type="scientific">Lentinula raphanica</name>
    <dbReference type="NCBI Taxonomy" id="153919"/>
    <lineage>
        <taxon>Eukaryota</taxon>
        <taxon>Fungi</taxon>
        <taxon>Dikarya</taxon>
        <taxon>Basidiomycota</taxon>
        <taxon>Agaricomycotina</taxon>
        <taxon>Agaricomycetes</taxon>
        <taxon>Agaricomycetidae</taxon>
        <taxon>Agaricales</taxon>
        <taxon>Marasmiineae</taxon>
        <taxon>Omphalotaceae</taxon>
        <taxon>Lentinula</taxon>
    </lineage>
</organism>
<evidence type="ECO:0000256" key="2">
    <source>
        <dbReference type="ARBA" id="ARBA00010790"/>
    </source>
</evidence>